<keyword evidence="2" id="KW-0812">Transmembrane</keyword>
<feature type="compositionally biased region" description="Polar residues" evidence="1">
    <location>
        <begin position="14"/>
        <end position="23"/>
    </location>
</feature>
<evidence type="ECO:0000256" key="1">
    <source>
        <dbReference type="SAM" id="MobiDB-lite"/>
    </source>
</evidence>
<gene>
    <name evidence="3" type="ORF">OKIOD_LOCUS12287</name>
</gene>
<accession>A0ABN7SUE2</accession>
<evidence type="ECO:0000256" key="2">
    <source>
        <dbReference type="SAM" id="Phobius"/>
    </source>
</evidence>
<proteinExistence type="predicted"/>
<protein>
    <submittedName>
        <fullName evidence="3">Oidioi.mRNA.OKI2018_I69.chr1.g3522.t1.cds</fullName>
    </submittedName>
</protein>
<dbReference type="Proteomes" id="UP001158576">
    <property type="component" value="Chromosome 1"/>
</dbReference>
<dbReference type="EMBL" id="OU015566">
    <property type="protein sequence ID" value="CAG5107861.1"/>
    <property type="molecule type" value="Genomic_DNA"/>
</dbReference>
<organism evidence="3 4">
    <name type="scientific">Oikopleura dioica</name>
    <name type="common">Tunicate</name>
    <dbReference type="NCBI Taxonomy" id="34765"/>
    <lineage>
        <taxon>Eukaryota</taxon>
        <taxon>Metazoa</taxon>
        <taxon>Chordata</taxon>
        <taxon>Tunicata</taxon>
        <taxon>Appendicularia</taxon>
        <taxon>Copelata</taxon>
        <taxon>Oikopleuridae</taxon>
        <taxon>Oikopleura</taxon>
    </lineage>
</organism>
<reference evidence="3 4" key="1">
    <citation type="submission" date="2021-04" db="EMBL/GenBank/DDBJ databases">
        <authorList>
            <person name="Bliznina A."/>
        </authorList>
    </citation>
    <scope>NUCLEOTIDE SEQUENCE [LARGE SCALE GENOMIC DNA]</scope>
</reference>
<feature type="compositionally biased region" description="Polar residues" evidence="1">
    <location>
        <begin position="65"/>
        <end position="75"/>
    </location>
</feature>
<feature type="region of interest" description="Disordered" evidence="1">
    <location>
        <begin position="1"/>
        <end position="27"/>
    </location>
</feature>
<evidence type="ECO:0000313" key="3">
    <source>
        <dbReference type="EMBL" id="CAG5107861.1"/>
    </source>
</evidence>
<evidence type="ECO:0000313" key="4">
    <source>
        <dbReference type="Proteomes" id="UP001158576"/>
    </source>
</evidence>
<feature type="region of interest" description="Disordered" evidence="1">
    <location>
        <begin position="63"/>
        <end position="84"/>
    </location>
</feature>
<keyword evidence="2" id="KW-1133">Transmembrane helix</keyword>
<feature type="transmembrane region" description="Helical" evidence="2">
    <location>
        <begin position="112"/>
        <end position="134"/>
    </location>
</feature>
<feature type="region of interest" description="Disordered" evidence="1">
    <location>
        <begin position="141"/>
        <end position="163"/>
    </location>
</feature>
<name>A0ABN7SUE2_OIKDI</name>
<keyword evidence="2" id="KW-0472">Membrane</keyword>
<sequence>MSTSVEDGDGITDQKPQNQQIQATRPLDTVVTVSPCENASEPQSTEILEETCTRSEDCLDLEAQGSRSKSNTGASDRSLPCPAEDTQLIRTNRFNKSGNMTSRSNRYNNKTVIIASLVFWGTVLIAIVVTVIVLTGRNIDEGPLREHSTTSDPLATPAPLSGTTSAASLSYSSTLNTSENATLLDSMIDNPLSDGNPS</sequence>
<keyword evidence="4" id="KW-1185">Reference proteome</keyword>
<feature type="compositionally biased region" description="Acidic residues" evidence="1">
    <location>
        <begin position="1"/>
        <end position="10"/>
    </location>
</feature>